<keyword evidence="5 7" id="KW-0472">Membrane</keyword>
<feature type="transmembrane region" description="Helical" evidence="7">
    <location>
        <begin position="21"/>
        <end position="41"/>
    </location>
</feature>
<organism evidence="8 9">
    <name type="scientific">Chironomus riparius</name>
    <dbReference type="NCBI Taxonomy" id="315576"/>
    <lineage>
        <taxon>Eukaryota</taxon>
        <taxon>Metazoa</taxon>
        <taxon>Ecdysozoa</taxon>
        <taxon>Arthropoda</taxon>
        <taxon>Hexapoda</taxon>
        <taxon>Insecta</taxon>
        <taxon>Pterygota</taxon>
        <taxon>Neoptera</taxon>
        <taxon>Endopterygota</taxon>
        <taxon>Diptera</taxon>
        <taxon>Nematocera</taxon>
        <taxon>Chironomoidea</taxon>
        <taxon>Chironomidae</taxon>
        <taxon>Chironominae</taxon>
        <taxon>Chironomus</taxon>
    </lineage>
</organism>
<dbReference type="Proteomes" id="UP001153620">
    <property type="component" value="Chromosome 2"/>
</dbReference>
<dbReference type="EMBL" id="OU895878">
    <property type="protein sequence ID" value="CAG9802250.1"/>
    <property type="molecule type" value="Genomic_DNA"/>
</dbReference>
<dbReference type="GO" id="GO:0016020">
    <property type="term" value="C:membrane"/>
    <property type="evidence" value="ECO:0007669"/>
    <property type="project" value="UniProtKB-SubCell"/>
</dbReference>
<dbReference type="InterPro" id="IPR018795">
    <property type="entry name" value="K2013-like"/>
</dbReference>
<evidence type="ECO:0000256" key="5">
    <source>
        <dbReference type="ARBA" id="ARBA00023136"/>
    </source>
</evidence>
<accession>A0A9N9WQU1</accession>
<evidence type="ECO:0000313" key="8">
    <source>
        <dbReference type="EMBL" id="CAG9802250.1"/>
    </source>
</evidence>
<dbReference type="AlphaFoldDB" id="A0A9N9WQU1"/>
<evidence type="ECO:0000313" key="9">
    <source>
        <dbReference type="Proteomes" id="UP001153620"/>
    </source>
</evidence>
<gene>
    <name evidence="8" type="ORF">CHIRRI_LOCUS5164</name>
</gene>
<name>A0A9N9WQU1_9DIPT</name>
<evidence type="ECO:0000256" key="2">
    <source>
        <dbReference type="ARBA" id="ARBA00022692"/>
    </source>
</evidence>
<evidence type="ECO:0000256" key="4">
    <source>
        <dbReference type="ARBA" id="ARBA00022989"/>
    </source>
</evidence>
<feature type="transmembrane region" description="Helical" evidence="7">
    <location>
        <begin position="579"/>
        <end position="600"/>
    </location>
</feature>
<keyword evidence="2 7" id="KW-0812">Transmembrane</keyword>
<keyword evidence="6" id="KW-0325">Glycoprotein</keyword>
<protein>
    <submittedName>
        <fullName evidence="8">Uncharacterized protein</fullName>
    </submittedName>
</protein>
<evidence type="ECO:0000256" key="7">
    <source>
        <dbReference type="SAM" id="Phobius"/>
    </source>
</evidence>
<proteinExistence type="predicted"/>
<keyword evidence="4 7" id="KW-1133">Transmembrane helix</keyword>
<dbReference type="PANTHER" id="PTHR31386">
    <property type="entry name" value="UNCHARACTERIZED PROTEIN KIAA2013"/>
    <property type="match status" value="1"/>
</dbReference>
<evidence type="ECO:0000256" key="1">
    <source>
        <dbReference type="ARBA" id="ARBA00004479"/>
    </source>
</evidence>
<reference evidence="8" key="1">
    <citation type="submission" date="2022-01" db="EMBL/GenBank/DDBJ databases">
        <authorList>
            <person name="King R."/>
        </authorList>
    </citation>
    <scope>NUCLEOTIDE SEQUENCE</scope>
</reference>
<dbReference type="PANTHER" id="PTHR31386:SF2">
    <property type="entry name" value="SIMILAR TO RIKEN CDNA 2510039O18"/>
    <property type="match status" value="1"/>
</dbReference>
<reference evidence="8" key="2">
    <citation type="submission" date="2022-10" db="EMBL/GenBank/DDBJ databases">
        <authorList>
            <consortium name="ENA_rothamsted_submissions"/>
            <consortium name="culmorum"/>
            <person name="King R."/>
        </authorList>
    </citation>
    <scope>NUCLEOTIDE SEQUENCE</scope>
</reference>
<sequence>MYKFYNYEEIIRRIRRIDGKLTYRKLFIIIVLSCLFFLWIISRYFFDSKKIERDTLSTCIDDNLSARIYSEFDKGNLNIYGLESNIGLKDIPYIGNGIFGLEVSQDAYLNIKEGRALLLGLPFAPIVSVAKNQEDVKEISIVDYVNGLVTRYQCYEDYQVRYKYYAHRNYPSVFVQEIQIKNNRNQIIDLNLVLPRIIGDWTTATSQITKIQHGSKIVDYEVITGHVNSFINGKIRVVSIVHRVIPRSLTLNKRGNTNLNLLTTINYSKPVSKDQLKQQKEIVEKFAIEAMKKVIEEHLGDDVAGDALYKFRKQHTSIWNNLWQTGFYISTSKAENAINGDKINSTMYHVLSHARAYEFEESITPMRKNQILQDLTYSEGCYDSYHTLQAENLWKPMTTIEEANAVVKSWILTMEKQGCHNLIKAGSSGIVQSMVLSFGGFRFSNQHLEFNIHPKYLHRDFSFRRLNYGNMTHVNITVMVRDDNKAQIEVSLDRSDRTYYACDAGCLDTPVQLSQMTRVFPVKLTEPLTSVLYITSDKQHMEDLRHAIHVKEIIEAPAHEHHLLLLHRHGSNLGGLPTFFWIAICAIIVIFHVFLCKLIVKEYCDPPELKRYRYSKP</sequence>
<comment type="subcellular location">
    <subcellularLocation>
        <location evidence="1">Membrane</location>
        <topology evidence="1">Single-pass type I membrane protein</topology>
    </subcellularLocation>
</comment>
<evidence type="ECO:0000256" key="3">
    <source>
        <dbReference type="ARBA" id="ARBA00022729"/>
    </source>
</evidence>
<keyword evidence="9" id="KW-1185">Reference proteome</keyword>
<keyword evidence="3" id="KW-0732">Signal</keyword>
<dbReference type="OrthoDB" id="10017443at2759"/>
<evidence type="ECO:0000256" key="6">
    <source>
        <dbReference type="ARBA" id="ARBA00023180"/>
    </source>
</evidence>
<dbReference type="Pfam" id="PF10222">
    <property type="entry name" value="DUF2152"/>
    <property type="match status" value="1"/>
</dbReference>